<dbReference type="EMBL" id="JBHTJA010000138">
    <property type="protein sequence ID" value="MFD0905482.1"/>
    <property type="molecule type" value="Genomic_DNA"/>
</dbReference>
<dbReference type="RefSeq" id="WP_378306447.1">
    <property type="nucleotide sequence ID" value="NZ_JBHTJA010000138.1"/>
</dbReference>
<feature type="transmembrane region" description="Helical" evidence="2">
    <location>
        <begin position="29"/>
        <end position="49"/>
    </location>
</feature>
<gene>
    <name evidence="3" type="ORF">ACFQ11_34265</name>
</gene>
<evidence type="ECO:0000313" key="3">
    <source>
        <dbReference type="EMBL" id="MFD0905482.1"/>
    </source>
</evidence>
<sequence>DPAGGARAAGRLAANALTGALGPDAPAPLVLAAGGLATVAAFAFLLVLAGRDLVAPWFAGGGRRFTFRPGLARRGRSDSGETSDTADRTGPPDGPGADTGGREDPPGAAGADVPLDRSP</sequence>
<protein>
    <submittedName>
        <fullName evidence="3">Uncharacterized protein</fullName>
    </submittedName>
</protein>
<reference evidence="4" key="1">
    <citation type="journal article" date="2019" name="Int. J. Syst. Evol. Microbiol.">
        <title>The Global Catalogue of Microorganisms (GCM) 10K type strain sequencing project: providing services to taxonomists for standard genome sequencing and annotation.</title>
        <authorList>
            <consortium name="The Broad Institute Genomics Platform"/>
            <consortium name="The Broad Institute Genome Sequencing Center for Infectious Disease"/>
            <person name="Wu L."/>
            <person name="Ma J."/>
        </authorList>
    </citation>
    <scope>NUCLEOTIDE SEQUENCE [LARGE SCALE GENOMIC DNA]</scope>
    <source>
        <strain evidence="4">JCM 31202</strain>
    </source>
</reference>
<accession>A0ABW3F2H2</accession>
<proteinExistence type="predicted"/>
<keyword evidence="2" id="KW-0812">Transmembrane</keyword>
<feature type="region of interest" description="Disordered" evidence="1">
    <location>
        <begin position="68"/>
        <end position="119"/>
    </location>
</feature>
<name>A0ABW3F2H2_9ACTN</name>
<dbReference type="Proteomes" id="UP001596972">
    <property type="component" value="Unassembled WGS sequence"/>
</dbReference>
<evidence type="ECO:0000256" key="2">
    <source>
        <dbReference type="SAM" id="Phobius"/>
    </source>
</evidence>
<evidence type="ECO:0000256" key="1">
    <source>
        <dbReference type="SAM" id="MobiDB-lite"/>
    </source>
</evidence>
<feature type="non-terminal residue" evidence="3">
    <location>
        <position position="1"/>
    </location>
</feature>
<keyword evidence="4" id="KW-1185">Reference proteome</keyword>
<organism evidence="3 4">
    <name type="scientific">Actinomadura sediminis</name>
    <dbReference type="NCBI Taxonomy" id="1038904"/>
    <lineage>
        <taxon>Bacteria</taxon>
        <taxon>Bacillati</taxon>
        <taxon>Actinomycetota</taxon>
        <taxon>Actinomycetes</taxon>
        <taxon>Streptosporangiales</taxon>
        <taxon>Thermomonosporaceae</taxon>
        <taxon>Actinomadura</taxon>
    </lineage>
</organism>
<evidence type="ECO:0000313" key="4">
    <source>
        <dbReference type="Proteomes" id="UP001596972"/>
    </source>
</evidence>
<keyword evidence="2" id="KW-0472">Membrane</keyword>
<comment type="caution">
    <text evidence="3">The sequence shown here is derived from an EMBL/GenBank/DDBJ whole genome shotgun (WGS) entry which is preliminary data.</text>
</comment>
<keyword evidence="2" id="KW-1133">Transmembrane helix</keyword>